<dbReference type="Proteomes" id="UP000720189">
    <property type="component" value="Unassembled WGS sequence"/>
</dbReference>
<evidence type="ECO:0000313" key="2">
    <source>
        <dbReference type="EMBL" id="KAH7232140.1"/>
    </source>
</evidence>
<dbReference type="EMBL" id="JAGMUX010000019">
    <property type="protein sequence ID" value="KAH7232140.1"/>
    <property type="molecule type" value="Genomic_DNA"/>
</dbReference>
<dbReference type="AlphaFoldDB" id="A0A9P9JU03"/>
<reference evidence="2" key="1">
    <citation type="journal article" date="2021" name="Nat. Commun.">
        <title>Genetic determinants of endophytism in the Arabidopsis root mycobiome.</title>
        <authorList>
            <person name="Mesny F."/>
            <person name="Miyauchi S."/>
            <person name="Thiergart T."/>
            <person name="Pickel B."/>
            <person name="Atanasova L."/>
            <person name="Karlsson M."/>
            <person name="Huettel B."/>
            <person name="Barry K.W."/>
            <person name="Haridas S."/>
            <person name="Chen C."/>
            <person name="Bauer D."/>
            <person name="Andreopoulos W."/>
            <person name="Pangilinan J."/>
            <person name="LaButti K."/>
            <person name="Riley R."/>
            <person name="Lipzen A."/>
            <person name="Clum A."/>
            <person name="Drula E."/>
            <person name="Henrissat B."/>
            <person name="Kohler A."/>
            <person name="Grigoriev I.V."/>
            <person name="Martin F.M."/>
            <person name="Hacquard S."/>
        </authorList>
    </citation>
    <scope>NUCLEOTIDE SEQUENCE</scope>
    <source>
        <strain evidence="2">MPI-CAGE-AT-0023</strain>
    </source>
</reference>
<accession>A0A9P9JU03</accession>
<organism evidence="2 3">
    <name type="scientific">Fusarium redolens</name>
    <dbReference type="NCBI Taxonomy" id="48865"/>
    <lineage>
        <taxon>Eukaryota</taxon>
        <taxon>Fungi</taxon>
        <taxon>Dikarya</taxon>
        <taxon>Ascomycota</taxon>
        <taxon>Pezizomycotina</taxon>
        <taxon>Sordariomycetes</taxon>
        <taxon>Hypocreomycetidae</taxon>
        <taxon>Hypocreales</taxon>
        <taxon>Nectriaceae</taxon>
        <taxon>Fusarium</taxon>
        <taxon>Fusarium redolens species complex</taxon>
    </lineage>
</organism>
<evidence type="ECO:0000256" key="1">
    <source>
        <dbReference type="SAM" id="MobiDB-lite"/>
    </source>
</evidence>
<sequence>MANHLLEAQETLLPTYDGDATVVQKRGEAAKSHAPVPSCSTPAEPIPTEPTPAAQLSSQREETVDHRTDTNTEAILTDLKHQNVAVASIQPIELHYPANTAAAALPSAALAGDVDEVTVDLMHLGPNTTAAPTDEATLASVNAIPAAYEGTEFKDRLRPRKPTVDPKPQGKTKRKAGSSSTAAPANKRRAQSTLAPSNSTTKEDKLAELEAREKELVSEVDEIAERVKDKLSKNIRMKEELADKRSYIQQTIDDADTAIAGFQRDMVGINRIMFGRLNTPNYNFDDKVERLEKTILQQQKGLTGIEKEMDKHRKDTANLVAQHRPLWDELCELRAEKRKF</sequence>
<name>A0A9P9JU03_FUSRE</name>
<feature type="region of interest" description="Disordered" evidence="1">
    <location>
        <begin position="26"/>
        <end position="67"/>
    </location>
</feature>
<protein>
    <submittedName>
        <fullName evidence="2">Uncharacterized protein</fullName>
    </submittedName>
</protein>
<comment type="caution">
    <text evidence="2">The sequence shown here is derived from an EMBL/GenBank/DDBJ whole genome shotgun (WGS) entry which is preliminary data.</text>
</comment>
<evidence type="ECO:0000313" key="3">
    <source>
        <dbReference type="Proteomes" id="UP000720189"/>
    </source>
</evidence>
<feature type="region of interest" description="Disordered" evidence="1">
    <location>
        <begin position="150"/>
        <end position="204"/>
    </location>
</feature>
<gene>
    <name evidence="2" type="ORF">BKA55DRAFT_544489</name>
</gene>
<feature type="compositionally biased region" description="Polar residues" evidence="1">
    <location>
        <begin position="191"/>
        <end position="200"/>
    </location>
</feature>
<proteinExistence type="predicted"/>
<keyword evidence="3" id="KW-1185">Reference proteome</keyword>
<dbReference type="RefSeq" id="XP_046043800.1">
    <property type="nucleotide sequence ID" value="XM_046190717.1"/>
</dbReference>
<dbReference type="GeneID" id="70220671"/>